<reference evidence="1" key="1">
    <citation type="submission" date="2022-10" db="EMBL/GenBank/DDBJ databases">
        <title>Rhodococcus ferula Z13 complete genome.</title>
        <authorList>
            <person name="Long X."/>
            <person name="Zang M."/>
        </authorList>
    </citation>
    <scope>NUCLEOTIDE SEQUENCE</scope>
    <source>
        <strain evidence="1">Z13</strain>
    </source>
</reference>
<sequence>MPRRAFLARSLGGLILLGSGSALLTACSDDGDDGTASGGAGSVAFRLSYTHSVSFAGTYLAIADGFYAAQGIDTVELLEGGPTATPTPLDVGVGKALLGVASTPDQVATARLNGGAAVKIIGALYQKNPYAVTSLASAPIRTPQDLVGRTIGVQAVNETVWTAFLEGAGIDPASVTTVPVQFDPSPLTQGEVDGWFSFVTNEPVTLAAAGYDVETLLLADNGYPLVAQVYVADESNLDGDRRADLVKALTAEIEGWIVAVKNPERAAEITIDTYAPDLGLDLAVQTEIARIQNGLIVTDATRSSGLMTVTDELVAQNLATLAASGLDISADELFDLSVLAEVYEARPDLATALADVAVDG</sequence>
<evidence type="ECO:0000313" key="1">
    <source>
        <dbReference type="EMBL" id="UYP21021.1"/>
    </source>
</evidence>
<gene>
    <name evidence="1" type="ORF">OED52_11845</name>
</gene>
<proteinExistence type="predicted"/>
<accession>A0ACD4DLV0</accession>
<organism evidence="1 2">
    <name type="scientific">Rhodococcus sacchari</name>
    <dbReference type="NCBI Taxonomy" id="2962047"/>
    <lineage>
        <taxon>Bacteria</taxon>
        <taxon>Bacillati</taxon>
        <taxon>Actinomycetota</taxon>
        <taxon>Actinomycetes</taxon>
        <taxon>Mycobacteriales</taxon>
        <taxon>Nocardiaceae</taxon>
        <taxon>Rhodococcus</taxon>
    </lineage>
</organism>
<evidence type="ECO:0000313" key="2">
    <source>
        <dbReference type="Proteomes" id="UP001156484"/>
    </source>
</evidence>
<protein>
    <submittedName>
        <fullName evidence="1">ABC transporter substrate-binding protein</fullName>
    </submittedName>
</protein>
<dbReference type="Proteomes" id="UP001156484">
    <property type="component" value="Chromosome"/>
</dbReference>
<dbReference type="EMBL" id="CP107551">
    <property type="protein sequence ID" value="UYP21021.1"/>
    <property type="molecule type" value="Genomic_DNA"/>
</dbReference>
<name>A0ACD4DLV0_9NOCA</name>
<keyword evidence="2" id="KW-1185">Reference proteome</keyword>